<keyword evidence="1" id="KW-0812">Transmembrane</keyword>
<dbReference type="Pfam" id="PF10993">
    <property type="entry name" value="DUF2818"/>
    <property type="match status" value="1"/>
</dbReference>
<feature type="transmembrane region" description="Helical" evidence="1">
    <location>
        <begin position="39"/>
        <end position="58"/>
    </location>
</feature>
<sequence>MLEIILLCGLAVLAANLPFLSDRVGFFIPPAALKMNFGWRLLELVVLYLGVGLIARVLEARVTSVQPQHWWFYVATAALFIVMAWPGFVWRYFWRKPGL</sequence>
<keyword evidence="1" id="KW-1133">Transmembrane helix</keyword>
<dbReference type="AlphaFoldDB" id="A0A840RKG2"/>
<evidence type="ECO:0000313" key="2">
    <source>
        <dbReference type="EMBL" id="MBB5192631.1"/>
    </source>
</evidence>
<proteinExistence type="predicted"/>
<comment type="caution">
    <text evidence="2">The sequence shown here is derived from an EMBL/GenBank/DDBJ whole genome shotgun (WGS) entry which is preliminary data.</text>
</comment>
<gene>
    <name evidence="2" type="ORF">HNQ50_003375</name>
</gene>
<evidence type="ECO:0000313" key="3">
    <source>
        <dbReference type="Proteomes" id="UP000543030"/>
    </source>
</evidence>
<evidence type="ECO:0000256" key="1">
    <source>
        <dbReference type="SAM" id="Phobius"/>
    </source>
</evidence>
<reference evidence="2 3" key="1">
    <citation type="submission" date="2020-08" db="EMBL/GenBank/DDBJ databases">
        <title>Genomic Encyclopedia of Type Strains, Phase IV (KMG-IV): sequencing the most valuable type-strain genomes for metagenomic binning, comparative biology and taxonomic classification.</title>
        <authorList>
            <person name="Goeker M."/>
        </authorList>
    </citation>
    <scope>NUCLEOTIDE SEQUENCE [LARGE SCALE GENOMIC DNA]</scope>
    <source>
        <strain evidence="2 3">DSM 18233</strain>
    </source>
</reference>
<protein>
    <recommendedName>
        <fullName evidence="4">DUF2818 family protein</fullName>
    </recommendedName>
</protein>
<keyword evidence="3" id="KW-1185">Reference proteome</keyword>
<dbReference type="Proteomes" id="UP000543030">
    <property type="component" value="Unassembled WGS sequence"/>
</dbReference>
<accession>A0A840RKG2</accession>
<dbReference type="RefSeq" id="WP_184102299.1">
    <property type="nucleotide sequence ID" value="NZ_JACHHN010000007.1"/>
</dbReference>
<dbReference type="InterPro" id="IPR016768">
    <property type="entry name" value="UCP019883"/>
</dbReference>
<evidence type="ECO:0008006" key="4">
    <source>
        <dbReference type="Google" id="ProtNLM"/>
    </source>
</evidence>
<dbReference type="PIRSF" id="PIRSF019883">
    <property type="entry name" value="UCP019883"/>
    <property type="match status" value="1"/>
</dbReference>
<feature type="transmembrane region" description="Helical" evidence="1">
    <location>
        <begin position="70"/>
        <end position="93"/>
    </location>
</feature>
<keyword evidence="1" id="KW-0472">Membrane</keyword>
<name>A0A840RKG2_9NEIS</name>
<dbReference type="EMBL" id="JACHHN010000007">
    <property type="protein sequence ID" value="MBB5192631.1"/>
    <property type="molecule type" value="Genomic_DNA"/>
</dbReference>
<organism evidence="2 3">
    <name type="scientific">Silvimonas terrae</name>
    <dbReference type="NCBI Taxonomy" id="300266"/>
    <lineage>
        <taxon>Bacteria</taxon>
        <taxon>Pseudomonadati</taxon>
        <taxon>Pseudomonadota</taxon>
        <taxon>Betaproteobacteria</taxon>
        <taxon>Neisseriales</taxon>
        <taxon>Chitinibacteraceae</taxon>
        <taxon>Silvimonas</taxon>
    </lineage>
</organism>